<dbReference type="InParanoid" id="F4S4D5"/>
<evidence type="ECO:0000313" key="3">
    <source>
        <dbReference type="Proteomes" id="UP000001072"/>
    </source>
</evidence>
<feature type="non-terminal residue" evidence="2">
    <location>
        <position position="266"/>
    </location>
</feature>
<protein>
    <submittedName>
        <fullName evidence="2">Uncharacterized protein</fullName>
    </submittedName>
</protein>
<dbReference type="GeneID" id="18933232"/>
<name>F4S4D5_MELLP</name>
<feature type="compositionally biased region" description="Low complexity" evidence="1">
    <location>
        <begin position="206"/>
        <end position="221"/>
    </location>
</feature>
<evidence type="ECO:0000313" key="2">
    <source>
        <dbReference type="EMBL" id="EGG00579.1"/>
    </source>
</evidence>
<dbReference type="EMBL" id="GL883146">
    <property type="protein sequence ID" value="EGG00579.1"/>
    <property type="molecule type" value="Genomic_DNA"/>
</dbReference>
<proteinExistence type="predicted"/>
<dbReference type="VEuPathDB" id="FungiDB:MELLADRAFT_79209"/>
<feature type="compositionally biased region" description="Basic and acidic residues" evidence="1">
    <location>
        <begin position="242"/>
        <end position="256"/>
    </location>
</feature>
<sequence length="266" mass="28849">MFPSSHQSLKEKLIHEESLATLDEVLAHLKTAFHSNQEAVSSAVGPANPALEDVDSLSPQEKQLLTRSTSLKQSQTNNQPLLPSHVELSPPTSLFFNPWVDEISDSSALKPGRDLPRVAKCDRSSKTCQTTISSSSNAATKENASGASLVTNQVREQVSHDGSQTRLHLSPLQSEHRISTFYVTTESKSVERCQSWRTPREDANAPSMSPQISSSSMPGPSTANGSPGAREETVGGSPEVFDSQKDVKPNVDKDVKNYISNEVKPN</sequence>
<dbReference type="RefSeq" id="XP_007416226.1">
    <property type="nucleotide sequence ID" value="XM_007416164.1"/>
</dbReference>
<dbReference type="KEGG" id="mlr:MELLADRAFT_79209"/>
<accession>F4S4D5</accession>
<organism evidence="3">
    <name type="scientific">Melampsora larici-populina (strain 98AG31 / pathotype 3-4-7)</name>
    <name type="common">Poplar leaf rust fungus</name>
    <dbReference type="NCBI Taxonomy" id="747676"/>
    <lineage>
        <taxon>Eukaryota</taxon>
        <taxon>Fungi</taxon>
        <taxon>Dikarya</taxon>
        <taxon>Basidiomycota</taxon>
        <taxon>Pucciniomycotina</taxon>
        <taxon>Pucciniomycetes</taxon>
        <taxon>Pucciniales</taxon>
        <taxon>Melampsoraceae</taxon>
        <taxon>Melampsora</taxon>
    </lineage>
</organism>
<keyword evidence="3" id="KW-1185">Reference proteome</keyword>
<dbReference type="Proteomes" id="UP000001072">
    <property type="component" value="Unassembled WGS sequence"/>
</dbReference>
<feature type="region of interest" description="Disordered" evidence="1">
    <location>
        <begin position="189"/>
        <end position="266"/>
    </location>
</feature>
<evidence type="ECO:0000256" key="1">
    <source>
        <dbReference type="SAM" id="MobiDB-lite"/>
    </source>
</evidence>
<dbReference type="HOGENOM" id="CLU_1047883_0_0_1"/>
<gene>
    <name evidence="2" type="ORF">MELLADRAFT_79209</name>
</gene>
<reference evidence="3" key="1">
    <citation type="journal article" date="2011" name="Proc. Natl. Acad. Sci. U.S.A.">
        <title>Obligate biotrophy features unraveled by the genomic analysis of rust fungi.</title>
        <authorList>
            <person name="Duplessis S."/>
            <person name="Cuomo C.A."/>
            <person name="Lin Y.-C."/>
            <person name="Aerts A."/>
            <person name="Tisserant E."/>
            <person name="Veneault-Fourrey C."/>
            <person name="Joly D.L."/>
            <person name="Hacquard S."/>
            <person name="Amselem J."/>
            <person name="Cantarel B.L."/>
            <person name="Chiu R."/>
            <person name="Coutinho P.M."/>
            <person name="Feau N."/>
            <person name="Field M."/>
            <person name="Frey P."/>
            <person name="Gelhaye E."/>
            <person name="Goldberg J."/>
            <person name="Grabherr M.G."/>
            <person name="Kodira C.D."/>
            <person name="Kohler A."/>
            <person name="Kuees U."/>
            <person name="Lindquist E.A."/>
            <person name="Lucas S.M."/>
            <person name="Mago R."/>
            <person name="Mauceli E."/>
            <person name="Morin E."/>
            <person name="Murat C."/>
            <person name="Pangilinan J.L."/>
            <person name="Park R."/>
            <person name="Pearson M."/>
            <person name="Quesneville H."/>
            <person name="Rouhier N."/>
            <person name="Sakthikumar S."/>
            <person name="Salamov A.A."/>
            <person name="Schmutz J."/>
            <person name="Selles B."/>
            <person name="Shapiro H."/>
            <person name="Tanguay P."/>
            <person name="Tuskan G.A."/>
            <person name="Henrissat B."/>
            <person name="Van de Peer Y."/>
            <person name="Rouze P."/>
            <person name="Ellis J.G."/>
            <person name="Dodds P.N."/>
            <person name="Schein J.E."/>
            <person name="Zhong S."/>
            <person name="Hamelin R.C."/>
            <person name="Grigoriev I.V."/>
            <person name="Szabo L.J."/>
            <person name="Martin F."/>
        </authorList>
    </citation>
    <scope>NUCLEOTIDE SEQUENCE [LARGE SCALE GENOMIC DNA]</scope>
    <source>
        <strain evidence="3">98AG31 / pathotype 3-4-7</strain>
    </source>
</reference>
<dbReference type="AlphaFoldDB" id="F4S4D5"/>